<dbReference type="Proteomes" id="UP000644010">
    <property type="component" value="Unassembled WGS sequence"/>
</dbReference>
<evidence type="ECO:0000313" key="5">
    <source>
        <dbReference type="EMBL" id="MBC5644792.1"/>
    </source>
</evidence>
<dbReference type="RefSeq" id="WP_186960599.1">
    <property type="nucleotide sequence ID" value="NZ_JACOOI010000022.1"/>
</dbReference>
<dbReference type="PROSITE" id="PS00198">
    <property type="entry name" value="4FE4S_FER_1"/>
    <property type="match status" value="1"/>
</dbReference>
<evidence type="ECO:0000259" key="4">
    <source>
        <dbReference type="PROSITE" id="PS51379"/>
    </source>
</evidence>
<proteinExistence type="predicted"/>
<gene>
    <name evidence="5" type="ORF">H8S77_18080</name>
</gene>
<evidence type="ECO:0000256" key="3">
    <source>
        <dbReference type="ARBA" id="ARBA00023014"/>
    </source>
</evidence>
<keyword evidence="6" id="KW-1185">Reference proteome</keyword>
<feature type="domain" description="4Fe-4S ferredoxin-type" evidence="4">
    <location>
        <begin position="35"/>
        <end position="63"/>
    </location>
</feature>
<dbReference type="InterPro" id="IPR017896">
    <property type="entry name" value="4Fe4S_Fe-S-bd"/>
</dbReference>
<dbReference type="InterPro" id="IPR007525">
    <property type="entry name" value="FrhB_FdhB_C"/>
</dbReference>
<accession>A0ABR7E4V2</accession>
<evidence type="ECO:0000256" key="2">
    <source>
        <dbReference type="ARBA" id="ARBA00023004"/>
    </source>
</evidence>
<dbReference type="EMBL" id="JACOOI010000022">
    <property type="protein sequence ID" value="MBC5644792.1"/>
    <property type="molecule type" value="Genomic_DNA"/>
</dbReference>
<keyword evidence="1" id="KW-0479">Metal-binding</keyword>
<organism evidence="5 6">
    <name type="scientific">Parabacteroides segnis</name>
    <dbReference type="NCBI Taxonomy" id="2763058"/>
    <lineage>
        <taxon>Bacteria</taxon>
        <taxon>Pseudomonadati</taxon>
        <taxon>Bacteroidota</taxon>
        <taxon>Bacteroidia</taxon>
        <taxon>Bacteroidales</taxon>
        <taxon>Tannerellaceae</taxon>
        <taxon>Parabacteroides</taxon>
    </lineage>
</organism>
<evidence type="ECO:0000313" key="6">
    <source>
        <dbReference type="Proteomes" id="UP000644010"/>
    </source>
</evidence>
<protein>
    <submittedName>
        <fullName evidence="5">Coenzyme F420 hydrogenase/dehydrogenase, beta subunit C-terminal domain</fullName>
    </submittedName>
</protein>
<comment type="caution">
    <text evidence="5">The sequence shown here is derived from an EMBL/GenBank/DDBJ whole genome shotgun (WGS) entry which is preliminary data.</text>
</comment>
<reference evidence="5 6" key="1">
    <citation type="submission" date="2020-08" db="EMBL/GenBank/DDBJ databases">
        <title>Genome public.</title>
        <authorList>
            <person name="Liu C."/>
            <person name="Sun Q."/>
        </authorList>
    </citation>
    <scope>NUCLEOTIDE SEQUENCE [LARGE SCALE GENOMIC DNA]</scope>
    <source>
        <strain evidence="5 6">BX2</strain>
    </source>
</reference>
<dbReference type="InterPro" id="IPR017900">
    <property type="entry name" value="4Fe4S_Fe_S_CS"/>
</dbReference>
<dbReference type="InterPro" id="IPR052977">
    <property type="entry name" value="Polyferredoxin-like_ET"/>
</dbReference>
<dbReference type="SUPFAM" id="SSF54862">
    <property type="entry name" value="4Fe-4S ferredoxins"/>
    <property type="match status" value="1"/>
</dbReference>
<keyword evidence="2" id="KW-0408">Iron</keyword>
<dbReference type="PANTHER" id="PTHR43193">
    <property type="match status" value="1"/>
</dbReference>
<dbReference type="PANTHER" id="PTHR43193:SF2">
    <property type="entry name" value="POLYFERREDOXIN PROTEIN FWDF"/>
    <property type="match status" value="1"/>
</dbReference>
<dbReference type="Gene3D" id="3.30.70.20">
    <property type="match status" value="1"/>
</dbReference>
<name>A0ABR7E4V2_9BACT</name>
<dbReference type="Pfam" id="PF12838">
    <property type="entry name" value="Fer4_7"/>
    <property type="match status" value="1"/>
</dbReference>
<keyword evidence="3" id="KW-0411">Iron-sulfur</keyword>
<sequence length="406" mass="46870">MNILEIGKDCVGCGSCEHSCSHKAITLRPDMEGFYYPIIDNTLCVDCSLCYKSCPQVFHTQELGHQRNIVQFPYNVISRLKRYYKKSASGAVFVTIAHKFLQKYKNAVVCGATYSEGRIHHILVDKIGDLYKLQGSKYVQSQLDDVYPRIKRHLKSNQPVLFSGTPCQVAGLYAYLHNRNIENLYTMDIICHGVPSPKFLKKDLGLYAANNSEISSVQFRKKHPLFKSRSLYFLTIVKKHKPCVSMCFRKSSLNLKLDPYFSLFSKGWTLRRSCYQCHYSNLQRVGDITIGDCDSHVNYPSFHPHEATSVVIINTVAGINLWERTSQYFDFINLDIQKEAEVNVPLRESFKCPPERETIYEEINRLPIQEIKKRYAQKKTMRTVISAFLIDYCPPIIINKFVKLIR</sequence>
<dbReference type="Pfam" id="PF04432">
    <property type="entry name" value="FrhB_FdhB_C"/>
    <property type="match status" value="1"/>
</dbReference>
<evidence type="ECO:0000256" key="1">
    <source>
        <dbReference type="ARBA" id="ARBA00022723"/>
    </source>
</evidence>
<feature type="domain" description="4Fe-4S ferredoxin-type" evidence="4">
    <location>
        <begin position="2"/>
        <end position="30"/>
    </location>
</feature>
<dbReference type="PROSITE" id="PS51379">
    <property type="entry name" value="4FE4S_FER_2"/>
    <property type="match status" value="2"/>
</dbReference>